<feature type="binding site" evidence="4">
    <location>
        <position position="172"/>
    </location>
    <ligand>
        <name>Zn(2+)</name>
        <dbReference type="ChEBI" id="CHEBI:29105"/>
    </ligand>
</feature>
<accession>A0A3N4HNF2</accession>
<sequence>MPGPLRIPFPNAFPSPASPTPPHLTTLPSAISAITDFLLASPPGKTTILTGAGISTASGLTDYRGPQGTYSTRTNFRPVLITEFLNEPAKRNRYWSRAFLGYDSFSSKQPSPAHRVVAELVKVGLVGGVVTQNVDSLHERAMVREGEEMRLHWREKLVELHGALREVRCVKCEELYEGGRAKLQEWLASQNPVWEELRVKGDLIQGPDGDVAVPEGVRLPGFVEPGRCGGCGGLVKPDIVFFGENLRREVKERAEGLVGGCERLLVLGTSLATLSAWRLVKRVVERRGEVAMVTLGGARDEQVFFGEGRGVRVEFDIQDVMVGVEGELRNKGIL</sequence>
<protein>
    <submittedName>
        <fullName evidence="6">DHS-like NAD/FAD-binding domain-containing protein</fullName>
    </submittedName>
</protein>
<dbReference type="InterPro" id="IPR003000">
    <property type="entry name" value="Sirtuin"/>
</dbReference>
<gene>
    <name evidence="6" type="ORF">BJ508DRAFT_243871</name>
</gene>
<dbReference type="SUPFAM" id="SSF52467">
    <property type="entry name" value="DHS-like NAD/FAD-binding domain"/>
    <property type="match status" value="1"/>
</dbReference>
<dbReference type="InterPro" id="IPR029035">
    <property type="entry name" value="DHS-like_NAD/FAD-binding_dom"/>
</dbReference>
<keyword evidence="7" id="KW-1185">Reference proteome</keyword>
<keyword evidence="4" id="KW-0479">Metal-binding</keyword>
<dbReference type="STRING" id="1160509.A0A3N4HNF2"/>
<evidence type="ECO:0000256" key="1">
    <source>
        <dbReference type="ARBA" id="ARBA00006924"/>
    </source>
</evidence>
<feature type="binding site" evidence="4">
    <location>
        <position position="228"/>
    </location>
    <ligand>
        <name>Zn(2+)</name>
        <dbReference type="ChEBI" id="CHEBI:29105"/>
    </ligand>
</feature>
<keyword evidence="2" id="KW-0808">Transferase</keyword>
<feature type="active site" description="Proton acceptor" evidence="4">
    <location>
        <position position="161"/>
    </location>
</feature>
<dbReference type="PANTHER" id="PTHR11085">
    <property type="entry name" value="NAD-DEPENDENT PROTEIN DEACYLASE SIRTUIN-5, MITOCHONDRIAL-RELATED"/>
    <property type="match status" value="1"/>
</dbReference>
<evidence type="ECO:0000256" key="3">
    <source>
        <dbReference type="ARBA" id="ARBA00023027"/>
    </source>
</evidence>
<proteinExistence type="inferred from homology"/>
<dbReference type="GO" id="GO:0046872">
    <property type="term" value="F:metal ion binding"/>
    <property type="evidence" value="ECO:0007669"/>
    <property type="project" value="UniProtKB-KW"/>
</dbReference>
<name>A0A3N4HNF2_ASCIM</name>
<keyword evidence="3" id="KW-0520">NAD</keyword>
<comment type="similarity">
    <text evidence="1">Belongs to the sirtuin family. Class I subfamily.</text>
</comment>
<dbReference type="InterPro" id="IPR050134">
    <property type="entry name" value="NAD-dep_sirtuin_deacylases"/>
</dbReference>
<dbReference type="GO" id="GO:0017136">
    <property type="term" value="F:histone deacetylase activity, NAD-dependent"/>
    <property type="evidence" value="ECO:0007669"/>
    <property type="project" value="TreeGrafter"/>
</dbReference>
<dbReference type="PANTHER" id="PTHR11085:SF10">
    <property type="entry name" value="NAD-DEPENDENT PROTEIN DEACYLASE SIRTUIN-5, MITOCHONDRIAL-RELATED"/>
    <property type="match status" value="1"/>
</dbReference>
<evidence type="ECO:0000256" key="4">
    <source>
        <dbReference type="PROSITE-ProRule" id="PRU00236"/>
    </source>
</evidence>
<dbReference type="Proteomes" id="UP000275078">
    <property type="component" value="Unassembled WGS sequence"/>
</dbReference>
<evidence type="ECO:0000313" key="7">
    <source>
        <dbReference type="Proteomes" id="UP000275078"/>
    </source>
</evidence>
<feature type="domain" description="Deacetylase sirtuin-type" evidence="5">
    <location>
        <begin position="24"/>
        <end position="331"/>
    </location>
</feature>
<reference evidence="6 7" key="1">
    <citation type="journal article" date="2018" name="Nat. Ecol. Evol.">
        <title>Pezizomycetes genomes reveal the molecular basis of ectomycorrhizal truffle lifestyle.</title>
        <authorList>
            <person name="Murat C."/>
            <person name="Payen T."/>
            <person name="Noel B."/>
            <person name="Kuo A."/>
            <person name="Morin E."/>
            <person name="Chen J."/>
            <person name="Kohler A."/>
            <person name="Krizsan K."/>
            <person name="Balestrini R."/>
            <person name="Da Silva C."/>
            <person name="Montanini B."/>
            <person name="Hainaut M."/>
            <person name="Levati E."/>
            <person name="Barry K.W."/>
            <person name="Belfiori B."/>
            <person name="Cichocki N."/>
            <person name="Clum A."/>
            <person name="Dockter R.B."/>
            <person name="Fauchery L."/>
            <person name="Guy J."/>
            <person name="Iotti M."/>
            <person name="Le Tacon F."/>
            <person name="Lindquist E.A."/>
            <person name="Lipzen A."/>
            <person name="Malagnac F."/>
            <person name="Mello A."/>
            <person name="Molinier V."/>
            <person name="Miyauchi S."/>
            <person name="Poulain J."/>
            <person name="Riccioni C."/>
            <person name="Rubini A."/>
            <person name="Sitrit Y."/>
            <person name="Splivallo R."/>
            <person name="Traeger S."/>
            <person name="Wang M."/>
            <person name="Zifcakova L."/>
            <person name="Wipf D."/>
            <person name="Zambonelli A."/>
            <person name="Paolocci F."/>
            <person name="Nowrousian M."/>
            <person name="Ottonello S."/>
            <person name="Baldrian P."/>
            <person name="Spatafora J.W."/>
            <person name="Henrissat B."/>
            <person name="Nagy L.G."/>
            <person name="Aury J.M."/>
            <person name="Wincker P."/>
            <person name="Grigoriev I.V."/>
            <person name="Bonfante P."/>
            <person name="Martin F.M."/>
        </authorList>
    </citation>
    <scope>NUCLEOTIDE SEQUENCE [LARGE SCALE GENOMIC DNA]</scope>
    <source>
        <strain evidence="6 7">RN42</strain>
    </source>
</reference>
<dbReference type="InterPro" id="IPR026591">
    <property type="entry name" value="Sirtuin_cat_small_dom_sf"/>
</dbReference>
<dbReference type="InterPro" id="IPR026590">
    <property type="entry name" value="Ssirtuin_cat_dom"/>
</dbReference>
<organism evidence="6 7">
    <name type="scientific">Ascobolus immersus RN42</name>
    <dbReference type="NCBI Taxonomy" id="1160509"/>
    <lineage>
        <taxon>Eukaryota</taxon>
        <taxon>Fungi</taxon>
        <taxon>Dikarya</taxon>
        <taxon>Ascomycota</taxon>
        <taxon>Pezizomycotina</taxon>
        <taxon>Pezizomycetes</taxon>
        <taxon>Pezizales</taxon>
        <taxon>Ascobolaceae</taxon>
        <taxon>Ascobolus</taxon>
    </lineage>
</organism>
<feature type="binding site" evidence="4">
    <location>
        <position position="231"/>
    </location>
    <ligand>
        <name>Zn(2+)</name>
        <dbReference type="ChEBI" id="CHEBI:29105"/>
    </ligand>
</feature>
<dbReference type="AlphaFoldDB" id="A0A3N4HNF2"/>
<feature type="binding site" evidence="4">
    <location>
        <position position="169"/>
    </location>
    <ligand>
        <name>Zn(2+)</name>
        <dbReference type="ChEBI" id="CHEBI:29105"/>
    </ligand>
</feature>
<dbReference type="Pfam" id="PF02146">
    <property type="entry name" value="SIR2"/>
    <property type="match status" value="1"/>
</dbReference>
<dbReference type="Gene3D" id="3.40.50.1220">
    <property type="entry name" value="TPP-binding domain"/>
    <property type="match status" value="1"/>
</dbReference>
<dbReference type="Gene3D" id="3.30.1600.10">
    <property type="entry name" value="SIR2/SIRT2 'Small Domain"/>
    <property type="match status" value="1"/>
</dbReference>
<evidence type="ECO:0000313" key="6">
    <source>
        <dbReference type="EMBL" id="RPA74466.1"/>
    </source>
</evidence>
<evidence type="ECO:0000259" key="5">
    <source>
        <dbReference type="PROSITE" id="PS50305"/>
    </source>
</evidence>
<dbReference type="PROSITE" id="PS50305">
    <property type="entry name" value="SIRTUIN"/>
    <property type="match status" value="1"/>
</dbReference>
<dbReference type="EMBL" id="ML119789">
    <property type="protein sequence ID" value="RPA74466.1"/>
    <property type="molecule type" value="Genomic_DNA"/>
</dbReference>
<evidence type="ECO:0000256" key="2">
    <source>
        <dbReference type="ARBA" id="ARBA00022679"/>
    </source>
</evidence>
<keyword evidence="4" id="KW-0862">Zinc</keyword>
<dbReference type="GO" id="GO:0070403">
    <property type="term" value="F:NAD+ binding"/>
    <property type="evidence" value="ECO:0007669"/>
    <property type="project" value="InterPro"/>
</dbReference>
<dbReference type="OrthoDB" id="424302at2759"/>